<evidence type="ECO:0000259" key="1">
    <source>
        <dbReference type="PROSITE" id="PS51352"/>
    </source>
</evidence>
<dbReference type="Proteomes" id="UP001168821">
    <property type="component" value="Unassembled WGS sequence"/>
</dbReference>
<dbReference type="InterPro" id="IPR012336">
    <property type="entry name" value="Thioredoxin-like_fold"/>
</dbReference>
<dbReference type="Pfam" id="PF13905">
    <property type="entry name" value="Thioredoxin_8"/>
    <property type="match status" value="1"/>
</dbReference>
<dbReference type="PANTHER" id="PTHR46762">
    <property type="entry name" value="NUCLEOREDOXIN-LIKE PROTEIN 2"/>
    <property type="match status" value="1"/>
</dbReference>
<accession>A0AA38I2L6</accession>
<feature type="domain" description="Thioredoxin" evidence="1">
    <location>
        <begin position="1"/>
        <end position="160"/>
    </location>
</feature>
<organism evidence="2 3">
    <name type="scientific">Zophobas morio</name>
    <dbReference type="NCBI Taxonomy" id="2755281"/>
    <lineage>
        <taxon>Eukaryota</taxon>
        <taxon>Metazoa</taxon>
        <taxon>Ecdysozoa</taxon>
        <taxon>Arthropoda</taxon>
        <taxon>Hexapoda</taxon>
        <taxon>Insecta</taxon>
        <taxon>Pterygota</taxon>
        <taxon>Neoptera</taxon>
        <taxon>Endopterygota</taxon>
        <taxon>Coleoptera</taxon>
        <taxon>Polyphaga</taxon>
        <taxon>Cucujiformia</taxon>
        <taxon>Tenebrionidae</taxon>
        <taxon>Zophobas</taxon>
    </lineage>
</organism>
<dbReference type="AlphaFoldDB" id="A0AA38I2L6"/>
<dbReference type="SUPFAM" id="SSF52833">
    <property type="entry name" value="Thioredoxin-like"/>
    <property type="match status" value="1"/>
</dbReference>
<reference evidence="2" key="1">
    <citation type="journal article" date="2023" name="G3 (Bethesda)">
        <title>Whole genome assemblies of Zophobas morio and Tenebrio molitor.</title>
        <authorList>
            <person name="Kaur S."/>
            <person name="Stinson S.A."/>
            <person name="diCenzo G.C."/>
        </authorList>
    </citation>
    <scope>NUCLEOTIDE SEQUENCE</scope>
    <source>
        <strain evidence="2">QUZm001</strain>
    </source>
</reference>
<proteinExistence type="predicted"/>
<protein>
    <recommendedName>
        <fullName evidence="1">Thioredoxin domain-containing protein</fullName>
    </recommendedName>
</protein>
<dbReference type="PANTHER" id="PTHR46762:SF1">
    <property type="entry name" value="NUCLEOREDOXIN-LIKE PROTEIN 2"/>
    <property type="match status" value="1"/>
</dbReference>
<evidence type="ECO:0000313" key="3">
    <source>
        <dbReference type="Proteomes" id="UP001168821"/>
    </source>
</evidence>
<dbReference type="InterPro" id="IPR013766">
    <property type="entry name" value="Thioredoxin_domain"/>
</dbReference>
<dbReference type="PROSITE" id="PS51352">
    <property type="entry name" value="THIOREDOXIN_2"/>
    <property type="match status" value="1"/>
</dbReference>
<dbReference type="GO" id="GO:0045494">
    <property type="term" value="P:photoreceptor cell maintenance"/>
    <property type="evidence" value="ECO:0007669"/>
    <property type="project" value="InterPro"/>
</dbReference>
<keyword evidence="3" id="KW-1185">Reference proteome</keyword>
<gene>
    <name evidence="2" type="ORF">Zmor_020045</name>
</gene>
<dbReference type="GO" id="GO:0007600">
    <property type="term" value="P:sensory perception"/>
    <property type="evidence" value="ECO:0007669"/>
    <property type="project" value="InterPro"/>
</dbReference>
<dbReference type="InterPro" id="IPR029519">
    <property type="entry name" value="RdCVF2"/>
</dbReference>
<comment type="caution">
    <text evidence="2">The sequence shown here is derived from an EMBL/GenBank/DDBJ whole genome shotgun (WGS) entry which is preliminary data.</text>
</comment>
<dbReference type="EMBL" id="JALNTZ010000006">
    <property type="protein sequence ID" value="KAJ3648226.1"/>
    <property type="molecule type" value="Genomic_DNA"/>
</dbReference>
<sequence>MDLLQGKCLLNKIKKLIPAEDAMRNKTIIIFFFGAMWCKSPDCKVILQKLKELHKENLRRNMGLEVIYVSSDTSLEDFDTFYKTHGGWFAVPFQDDLAELVVRYSLNTRKVSFSRQLRRVFGITNVPNLIVVKKNGEIITKAGRQEIVEKGLNVLVTWTD</sequence>
<name>A0AA38I2L6_9CUCU</name>
<dbReference type="Gene3D" id="3.40.30.10">
    <property type="entry name" value="Glutaredoxin"/>
    <property type="match status" value="1"/>
</dbReference>
<evidence type="ECO:0000313" key="2">
    <source>
        <dbReference type="EMBL" id="KAJ3648226.1"/>
    </source>
</evidence>
<dbReference type="InterPro" id="IPR036249">
    <property type="entry name" value="Thioredoxin-like_sf"/>
</dbReference>